<dbReference type="Gene3D" id="3.30.710.10">
    <property type="entry name" value="Potassium Channel Kv1.1, Chain A"/>
    <property type="match status" value="2"/>
</dbReference>
<keyword evidence="2" id="KW-0677">Repeat</keyword>
<dbReference type="Pfam" id="PF00651">
    <property type="entry name" value="BTB"/>
    <property type="match status" value="1"/>
</dbReference>
<dbReference type="CDD" id="cd18186">
    <property type="entry name" value="BTB_POZ_ZBTB_KLHL-like"/>
    <property type="match status" value="1"/>
</dbReference>
<evidence type="ECO:0000313" key="6">
    <source>
        <dbReference type="Proteomes" id="UP000054408"/>
    </source>
</evidence>
<organism evidence="5 6">
    <name type="scientific">Thecamonas trahens ATCC 50062</name>
    <dbReference type="NCBI Taxonomy" id="461836"/>
    <lineage>
        <taxon>Eukaryota</taxon>
        <taxon>Apusozoa</taxon>
        <taxon>Apusomonadida</taxon>
        <taxon>Apusomonadidae</taxon>
        <taxon>Thecamonas</taxon>
    </lineage>
</organism>
<feature type="region of interest" description="Disordered" evidence="3">
    <location>
        <begin position="249"/>
        <end position="316"/>
    </location>
</feature>
<feature type="region of interest" description="Disordered" evidence="3">
    <location>
        <begin position="609"/>
        <end position="647"/>
    </location>
</feature>
<feature type="compositionally biased region" description="Polar residues" evidence="3">
    <location>
        <begin position="279"/>
        <end position="288"/>
    </location>
</feature>
<dbReference type="SUPFAM" id="SSF54695">
    <property type="entry name" value="POZ domain"/>
    <property type="match status" value="1"/>
</dbReference>
<dbReference type="PANTHER" id="PTHR46093:SF18">
    <property type="entry name" value="FIBRONECTIN TYPE-III DOMAIN-CONTAINING PROTEIN"/>
    <property type="match status" value="1"/>
</dbReference>
<protein>
    <submittedName>
        <fullName evidence="5">BTB/POZ domain-containing protein</fullName>
    </submittedName>
</protein>
<dbReference type="InterPro" id="IPR011333">
    <property type="entry name" value="SKP1/BTB/POZ_sf"/>
</dbReference>
<gene>
    <name evidence="5" type="ORF">AMSG_00345</name>
</gene>
<keyword evidence="1" id="KW-0880">Kelch repeat</keyword>
<dbReference type="PANTHER" id="PTHR46093">
    <property type="entry name" value="ACYL-COA-BINDING DOMAIN-CONTAINING PROTEIN 5"/>
    <property type="match status" value="1"/>
</dbReference>
<dbReference type="SMART" id="SM00225">
    <property type="entry name" value="BTB"/>
    <property type="match status" value="1"/>
</dbReference>
<feature type="compositionally biased region" description="Low complexity" evidence="3">
    <location>
        <begin position="302"/>
        <end position="316"/>
    </location>
</feature>
<evidence type="ECO:0000313" key="5">
    <source>
        <dbReference type="EMBL" id="KNC48568.1"/>
    </source>
</evidence>
<dbReference type="OrthoDB" id="10251809at2759"/>
<dbReference type="Gene3D" id="2.120.10.80">
    <property type="entry name" value="Kelch-type beta propeller"/>
    <property type="match status" value="2"/>
</dbReference>
<dbReference type="SUPFAM" id="SSF117281">
    <property type="entry name" value="Kelch motif"/>
    <property type="match status" value="2"/>
</dbReference>
<dbReference type="PROSITE" id="PS50097">
    <property type="entry name" value="BTB"/>
    <property type="match status" value="1"/>
</dbReference>
<reference evidence="5 6" key="1">
    <citation type="submission" date="2010-05" db="EMBL/GenBank/DDBJ databases">
        <title>The Genome Sequence of Thecamonas trahens ATCC 50062.</title>
        <authorList>
            <consortium name="The Broad Institute Genome Sequencing Platform"/>
            <person name="Russ C."/>
            <person name="Cuomo C."/>
            <person name="Shea T."/>
            <person name="Young S.K."/>
            <person name="Zeng Q."/>
            <person name="Koehrsen M."/>
            <person name="Haas B."/>
            <person name="Borodovsky M."/>
            <person name="Guigo R."/>
            <person name="Alvarado L."/>
            <person name="Berlin A."/>
            <person name="Bochicchio J."/>
            <person name="Borenstein D."/>
            <person name="Chapman S."/>
            <person name="Chen Z."/>
            <person name="Freedman E."/>
            <person name="Gellesch M."/>
            <person name="Goldberg J."/>
            <person name="Griggs A."/>
            <person name="Gujja S."/>
            <person name="Heilman E."/>
            <person name="Heiman D."/>
            <person name="Hepburn T."/>
            <person name="Howarth C."/>
            <person name="Jen D."/>
            <person name="Larson L."/>
            <person name="Mehta T."/>
            <person name="Park D."/>
            <person name="Pearson M."/>
            <person name="Roberts A."/>
            <person name="Saif S."/>
            <person name="Shenoy N."/>
            <person name="Sisk P."/>
            <person name="Stolte C."/>
            <person name="Sykes S."/>
            <person name="Thomson T."/>
            <person name="Walk T."/>
            <person name="White J."/>
            <person name="Yandava C."/>
            <person name="Burger G."/>
            <person name="Gray M.W."/>
            <person name="Holland P.W.H."/>
            <person name="King N."/>
            <person name="Lang F.B.F."/>
            <person name="Roger A.J."/>
            <person name="Ruiz-Trillo I."/>
            <person name="Lander E."/>
            <person name="Nusbaum C."/>
        </authorList>
    </citation>
    <scope>NUCLEOTIDE SEQUENCE [LARGE SCALE GENOMIC DNA]</scope>
    <source>
        <strain evidence="5 6">ATCC 50062</strain>
    </source>
</reference>
<sequence>MDKRSKKRKSLALGFSRGRGTVSSSSAAAAAAPVTQNYPYSPFSSSLRTQGLFVEAKQSNSWAQVMVVGSHMPSGRYGHSSALYAGHMFVFGGFNSEVGTLNDMHAYSLEACKWTPITYASRSVPSPRFYHASLVDGESMYIFGGLHVADSSASAPEFCDDLWRFSFRTLKWKRIKATGHLPHGRHNATLVAYEWPRGSMELLAPLDLETPDVALATAVAAAAASKSAMRSVSSAVDIPGMAARVAREVPEPGPGAASFDRATPPSPVVSGAALGESDSPASPRTGSPASAADEPVSRTRSRAASGSSVSSAQGASVSGAGVSSKFLYLFGGYGQRSALMYRFEVASCEWRIVLTKGPFWLFGGRDGKMIVNDVYCFDLATSTWSKRDVVGDVPTRRFGHSTLVQGGYMYVFGGVDKDGTCSDLFRFSFDVTKTGQHEWARLICRGHTPSGRYYHTAVMTSSQSMLVFGGYSDHAVDKKLAFLNDAYAIWIDPIVVPPSSLAFDLTAMLLSGAWADVILRAGGRSFPAHRVVLGARSPVFSYLFELAEASSTAAVAKLQAKLRAVVHQLARGVAEASVDDPMAAYRDAWAPPSARSLLSATSISSSSDALDDAMWEPRPPGLTKAKSSKAGANAAEVTLDDDGGRGEWVSAESSAELGASAIGFGASSGSSVEFVSGTGTTGTDGGGGGGGWRRPLFDGERAGLGSLGTVPEHASLFDPVFAAHVHTPAPLLSSSVGADAADEEEEALEAPIMEFLESVETASAAETESGKTEVLFTTMAPNAFAVMLQFMYLDTLQHGLGLDVMVSLLEFADLCLLPRLKFMCMAELRQRIELANVTRILLAADARSAHALKAACLAFIAGHLDQVRSHASFAELIQNPDLLFEVTHMVADRVTCSPTRQRFGSASMAGPSE</sequence>
<feature type="domain" description="BTB" evidence="4">
    <location>
        <begin position="515"/>
        <end position="545"/>
    </location>
</feature>
<dbReference type="GeneID" id="25560154"/>
<dbReference type="eggNOG" id="KOG4693">
    <property type="taxonomic scope" value="Eukaryota"/>
</dbReference>
<dbReference type="EMBL" id="GL349434">
    <property type="protein sequence ID" value="KNC48568.1"/>
    <property type="molecule type" value="Genomic_DNA"/>
</dbReference>
<keyword evidence="6" id="KW-1185">Reference proteome</keyword>
<dbReference type="CDD" id="cd14733">
    <property type="entry name" value="BACK"/>
    <property type="match status" value="1"/>
</dbReference>
<feature type="compositionally biased region" description="Low complexity" evidence="3">
    <location>
        <begin position="624"/>
        <end position="635"/>
    </location>
</feature>
<proteinExistence type="predicted"/>
<evidence type="ECO:0000256" key="2">
    <source>
        <dbReference type="ARBA" id="ARBA00022737"/>
    </source>
</evidence>
<evidence type="ECO:0000259" key="4">
    <source>
        <dbReference type="PROSITE" id="PS50097"/>
    </source>
</evidence>
<dbReference type="RefSeq" id="XP_013762624.1">
    <property type="nucleotide sequence ID" value="XM_013907170.1"/>
</dbReference>
<dbReference type="AlphaFoldDB" id="A0A0L0DBB5"/>
<dbReference type="Proteomes" id="UP000054408">
    <property type="component" value="Unassembled WGS sequence"/>
</dbReference>
<dbReference type="InterPro" id="IPR000210">
    <property type="entry name" value="BTB/POZ_dom"/>
</dbReference>
<dbReference type="STRING" id="461836.A0A0L0DBB5"/>
<dbReference type="InterPro" id="IPR015915">
    <property type="entry name" value="Kelch-typ_b-propeller"/>
</dbReference>
<name>A0A0L0DBB5_THETB</name>
<dbReference type="Gene3D" id="1.25.40.420">
    <property type="match status" value="1"/>
</dbReference>
<evidence type="ECO:0000256" key="3">
    <source>
        <dbReference type="SAM" id="MobiDB-lite"/>
    </source>
</evidence>
<evidence type="ECO:0000256" key="1">
    <source>
        <dbReference type="ARBA" id="ARBA00022441"/>
    </source>
</evidence>
<dbReference type="Pfam" id="PF24681">
    <property type="entry name" value="Kelch_KLHDC2_KLHL20_DRC7"/>
    <property type="match status" value="2"/>
</dbReference>
<accession>A0A0L0DBB5</accession>